<sequence>MGGALVAPLLSPNAKAFLLALALLFVGIAALFPARAPGWSLRFARGGPVAAALGTSALALGDRTAFIAFALAARGPSPALAVAGALGGAIVVAGAAMTRRLPTRALSVAGGVLLAATGAVVALGALRLI</sequence>
<keyword evidence="3" id="KW-1185">Reference proteome</keyword>
<keyword evidence="1" id="KW-1133">Transmembrane helix</keyword>
<evidence type="ECO:0000256" key="1">
    <source>
        <dbReference type="SAM" id="Phobius"/>
    </source>
</evidence>
<keyword evidence="1" id="KW-0812">Transmembrane</keyword>
<organism evidence="2 3">
    <name type="scientific">Sphingomonas donggukensis</name>
    <dbReference type="NCBI Taxonomy" id="2949093"/>
    <lineage>
        <taxon>Bacteria</taxon>
        <taxon>Pseudomonadati</taxon>
        <taxon>Pseudomonadota</taxon>
        <taxon>Alphaproteobacteria</taxon>
        <taxon>Sphingomonadales</taxon>
        <taxon>Sphingomonadaceae</taxon>
        <taxon>Sphingomonas</taxon>
    </lineage>
</organism>
<accession>A0ABY4TXC3</accession>
<name>A0ABY4TXC3_9SPHN</name>
<dbReference type="RefSeq" id="WP_250752364.1">
    <property type="nucleotide sequence ID" value="NZ_CP098401.1"/>
</dbReference>
<protein>
    <submittedName>
        <fullName evidence="2">TMEM165/GDT1 family protein</fullName>
    </submittedName>
</protein>
<dbReference type="EMBL" id="CP098401">
    <property type="protein sequence ID" value="URW75799.1"/>
    <property type="molecule type" value="Genomic_DNA"/>
</dbReference>
<evidence type="ECO:0000313" key="2">
    <source>
        <dbReference type="EMBL" id="URW75799.1"/>
    </source>
</evidence>
<feature type="transmembrane region" description="Helical" evidence="1">
    <location>
        <begin position="46"/>
        <end position="73"/>
    </location>
</feature>
<feature type="transmembrane region" description="Helical" evidence="1">
    <location>
        <begin position="105"/>
        <end position="126"/>
    </location>
</feature>
<feature type="transmembrane region" description="Helical" evidence="1">
    <location>
        <begin position="79"/>
        <end position="98"/>
    </location>
</feature>
<dbReference type="Proteomes" id="UP001055580">
    <property type="component" value="Chromosome"/>
</dbReference>
<feature type="transmembrane region" description="Helical" evidence="1">
    <location>
        <begin position="16"/>
        <end position="34"/>
    </location>
</feature>
<gene>
    <name evidence="2" type="ORF">M9980_00745</name>
</gene>
<keyword evidence="1" id="KW-0472">Membrane</keyword>
<evidence type="ECO:0000313" key="3">
    <source>
        <dbReference type="Proteomes" id="UP001055580"/>
    </source>
</evidence>
<reference evidence="2" key="1">
    <citation type="submission" date="2022-05" db="EMBL/GenBank/DDBJ databases">
        <title>Sphingomonas sp. strain RMG20 Genome sequencing and assembly.</title>
        <authorList>
            <person name="Kim I."/>
        </authorList>
    </citation>
    <scope>NUCLEOTIDE SEQUENCE</scope>
    <source>
        <strain evidence="2">RMG20</strain>
    </source>
</reference>
<proteinExistence type="predicted"/>